<dbReference type="InterPro" id="IPR053078">
    <property type="entry name" value="TTF1-like"/>
</dbReference>
<protein>
    <submittedName>
        <fullName evidence="5 6">Transcription termination factor 1</fullName>
    </submittedName>
</protein>
<dbReference type="GO" id="GO:0006363">
    <property type="term" value="P:termination of RNA polymerase I transcription"/>
    <property type="evidence" value="ECO:0007669"/>
    <property type="project" value="TreeGrafter"/>
</dbReference>
<dbReference type="PANTHER" id="PTHR46760:SF1">
    <property type="entry name" value="TRANSCRIPTION TERMINATION FACTOR 1"/>
    <property type="match status" value="1"/>
</dbReference>
<evidence type="ECO:0000313" key="6">
    <source>
        <dbReference type="RefSeq" id="XP_028270806.1"/>
    </source>
</evidence>
<organism evidence="4 5">
    <name type="scientific">Parambassis ranga</name>
    <name type="common">Indian glassy fish</name>
    <dbReference type="NCBI Taxonomy" id="210632"/>
    <lineage>
        <taxon>Eukaryota</taxon>
        <taxon>Metazoa</taxon>
        <taxon>Chordata</taxon>
        <taxon>Craniata</taxon>
        <taxon>Vertebrata</taxon>
        <taxon>Euteleostomi</taxon>
        <taxon>Actinopterygii</taxon>
        <taxon>Neopterygii</taxon>
        <taxon>Teleostei</taxon>
        <taxon>Neoteleostei</taxon>
        <taxon>Acanthomorphata</taxon>
        <taxon>Ovalentaria</taxon>
        <taxon>Ambassidae</taxon>
        <taxon>Parambassis</taxon>
    </lineage>
</organism>
<dbReference type="PROSITE" id="PS51294">
    <property type="entry name" value="HTH_MYB"/>
    <property type="match status" value="1"/>
</dbReference>
<accession>A0A6P7J2A1</accession>
<feature type="region of interest" description="Disordered" evidence="1">
    <location>
        <begin position="564"/>
        <end position="584"/>
    </location>
</feature>
<dbReference type="InterPro" id="IPR017930">
    <property type="entry name" value="Myb_dom"/>
</dbReference>
<gene>
    <name evidence="5 6" type="primary">ttf1</name>
</gene>
<feature type="compositionally biased region" description="Low complexity" evidence="1">
    <location>
        <begin position="564"/>
        <end position="580"/>
    </location>
</feature>
<feature type="domain" description="HTH myb-type" evidence="3">
    <location>
        <begin position="438"/>
        <end position="465"/>
    </location>
</feature>
<dbReference type="PROSITE" id="PS50090">
    <property type="entry name" value="MYB_LIKE"/>
    <property type="match status" value="1"/>
</dbReference>
<dbReference type="GO" id="GO:0003682">
    <property type="term" value="F:chromatin binding"/>
    <property type="evidence" value="ECO:0007669"/>
    <property type="project" value="TreeGrafter"/>
</dbReference>
<dbReference type="RefSeq" id="XP_028270804.1">
    <property type="nucleotide sequence ID" value="XM_028415003.1"/>
</dbReference>
<dbReference type="GO" id="GO:0005730">
    <property type="term" value="C:nucleolus"/>
    <property type="evidence" value="ECO:0007669"/>
    <property type="project" value="TreeGrafter"/>
</dbReference>
<dbReference type="Proteomes" id="UP000515145">
    <property type="component" value="Chromosome 9"/>
</dbReference>
<feature type="region of interest" description="Disordered" evidence="1">
    <location>
        <begin position="1"/>
        <end position="204"/>
    </location>
</feature>
<dbReference type="GeneID" id="114441876"/>
<dbReference type="InterPro" id="IPR009057">
    <property type="entry name" value="Homeodomain-like_sf"/>
</dbReference>
<dbReference type="PANTHER" id="PTHR46760">
    <property type="entry name" value="TRANSCRIPTION TERMINATION FACTOR 1"/>
    <property type="match status" value="1"/>
</dbReference>
<proteinExistence type="predicted"/>
<dbReference type="InterPro" id="IPR001005">
    <property type="entry name" value="SANT/Myb"/>
</dbReference>
<feature type="compositionally biased region" description="Low complexity" evidence="1">
    <location>
        <begin position="97"/>
        <end position="110"/>
    </location>
</feature>
<dbReference type="Gene3D" id="1.10.10.60">
    <property type="entry name" value="Homeodomain-like"/>
    <property type="match status" value="1"/>
</dbReference>
<sequence length="601" mass="69361">MMSPSAESPSPHKKRRRRAESWEEPPSPVDVDTPEKEEKKKTKKKKKKREEEEVEAISCSPSNDEQTRGNEDSGSPPAAGGERSKKMKKRKKEESRVTTSEESVSTATVSNRPESTGTNKAEVKKKKVGAVVSTNTEEKMKKKKREEEEARKPEKKKREEEEARKPEKKKREEEEARKPEKKKKKKEEAEAARKPQKKKKQSEDGAIKILADKVTAADAQVDWALVDELQEFVPDIKKKSIDQINHLVRYDLPRFRNFKQQGIPLRRGRCSRHENGQIRENVADFLALTGISSANQLLFPQRYKAQEAEIRRLKVQHHFLERIAEGIPRTCHQVYTRAKKIFDERNHMGRFSADELHSLVKLQNLHGNDWRTISDKTGRSVYALQKRFVSIASGRGPWSTDEESRLKDVIRAHLETLVQPHPVSAGLSRDQLCHNLPWKDISQQVQTRSWTQCRLKWFTFLNSRLSAGGSVFSRRADGLQAKIQLINTLYGMNVDDPADIDWDEVAQNISKVTPMAVQKAFHRLKVSKVPNWTRLSYGEIIDFLQERVVPGLQKALKRFHREVQQQGEQQQQGEEQQVEQQQERYQLSVIFSSEDMEVDNS</sequence>
<evidence type="ECO:0000259" key="2">
    <source>
        <dbReference type="PROSITE" id="PS50090"/>
    </source>
</evidence>
<dbReference type="AlphaFoldDB" id="A0A6P7J2A1"/>
<name>A0A6P7J2A1_9TELE</name>
<keyword evidence="4" id="KW-1185">Reference proteome</keyword>
<dbReference type="SUPFAM" id="SSF46689">
    <property type="entry name" value="Homeodomain-like"/>
    <property type="match status" value="2"/>
</dbReference>
<evidence type="ECO:0000259" key="3">
    <source>
        <dbReference type="PROSITE" id="PS51294"/>
    </source>
</evidence>
<dbReference type="CDD" id="cd00167">
    <property type="entry name" value="SANT"/>
    <property type="match status" value="1"/>
</dbReference>
<dbReference type="Pfam" id="PF00249">
    <property type="entry name" value="Myb_DNA-binding"/>
    <property type="match status" value="1"/>
</dbReference>
<evidence type="ECO:0000256" key="1">
    <source>
        <dbReference type="SAM" id="MobiDB-lite"/>
    </source>
</evidence>
<dbReference type="RefSeq" id="XP_028270806.1">
    <property type="nucleotide sequence ID" value="XM_028415005.1"/>
</dbReference>
<dbReference type="SMART" id="SM00717">
    <property type="entry name" value="SANT"/>
    <property type="match status" value="3"/>
</dbReference>
<reference evidence="5 6" key="1">
    <citation type="submission" date="2025-04" db="UniProtKB">
        <authorList>
            <consortium name="RefSeq"/>
        </authorList>
    </citation>
    <scope>IDENTIFICATION</scope>
</reference>
<feature type="compositionally biased region" description="Basic and acidic residues" evidence="1">
    <location>
        <begin position="136"/>
        <end position="178"/>
    </location>
</feature>
<dbReference type="OrthoDB" id="5812619at2759"/>
<evidence type="ECO:0000313" key="5">
    <source>
        <dbReference type="RefSeq" id="XP_028270804.1"/>
    </source>
</evidence>
<evidence type="ECO:0000313" key="4">
    <source>
        <dbReference type="Proteomes" id="UP000515145"/>
    </source>
</evidence>
<feature type="domain" description="Myb-like" evidence="2">
    <location>
        <begin position="395"/>
        <end position="461"/>
    </location>
</feature>